<proteinExistence type="predicted"/>
<dbReference type="RefSeq" id="WP_224325447.1">
    <property type="nucleotide sequence ID" value="NZ_JACGBB010000014.1"/>
</dbReference>
<gene>
    <name evidence="2" type="ORF">AVCANL283_06670</name>
</gene>
<keyword evidence="1" id="KW-1133">Transmembrane helix</keyword>
<comment type="caution">
    <text evidence="2">The sequence shown here is derived from an EMBL/GenBank/DDBJ whole genome shotgun (WGS) entry which is preliminary data.</text>
</comment>
<evidence type="ECO:0000256" key="1">
    <source>
        <dbReference type="SAM" id="Phobius"/>
    </source>
</evidence>
<evidence type="ECO:0000313" key="3">
    <source>
        <dbReference type="Proteomes" id="UP000786183"/>
    </source>
</evidence>
<protein>
    <recommendedName>
        <fullName evidence="4">TIGR02221 family CRISPR-associated protein</fullName>
    </recommendedName>
</protein>
<keyword evidence="3" id="KW-1185">Reference proteome</keyword>
<keyword evidence="1" id="KW-0472">Membrane</keyword>
<keyword evidence="1" id="KW-0812">Transmembrane</keyword>
<accession>A0ABS7WSN4</accession>
<evidence type="ECO:0008006" key="4">
    <source>
        <dbReference type="Google" id="ProtNLM"/>
    </source>
</evidence>
<reference evidence="2 3" key="1">
    <citation type="submission" date="2020-07" db="EMBL/GenBank/DDBJ databases">
        <title>Transfer of Campylobacter canadensis to the novel genus Avispirillum gen. nov., that also includes two novel species recovered from migratory waterfowl: Avispirillum anseris sp. nov. and Avispirillum brantae sp. nov.</title>
        <authorList>
            <person name="Miller W.G."/>
            <person name="Chapman M.H."/>
            <person name="Yee E."/>
            <person name="Inglis G.D."/>
        </authorList>
    </citation>
    <scope>NUCLEOTIDE SEQUENCE [LARGE SCALE GENOMIC DNA]</scope>
    <source>
        <strain evidence="2 3">L283</strain>
    </source>
</reference>
<organism evidence="2 3">
    <name type="scientific">Campylobacter canadensis</name>
    <dbReference type="NCBI Taxonomy" id="449520"/>
    <lineage>
        <taxon>Bacteria</taxon>
        <taxon>Pseudomonadati</taxon>
        <taxon>Campylobacterota</taxon>
        <taxon>Epsilonproteobacteria</taxon>
        <taxon>Campylobacterales</taxon>
        <taxon>Campylobacteraceae</taxon>
        <taxon>Campylobacter</taxon>
    </lineage>
</organism>
<name>A0ABS7WSN4_9BACT</name>
<sequence>MSEVKMLNKKGLQIIKKANNKKDKDNIMQDENTQNNTNINQTQEKSKIKIISFLGLSRGKNGAKARYNSDNFTLLDIKSGDYENATELLIDNYNDGLSDMQMRFFATQDAFNMQKDILQKCKIFDGDFDINHECFIKYNKTDYNELYKKLLDEIGNTSEKTYIIVDITHGFRDNTFLSILASLIQLNINKNRIIRFMVAKEIIQYQKYELVSLDEYIENMVMSNVLSTFKQCLKVPDYNLDNSLYLALKGFSDALFKNDIEQVKSFHTKIINEYKNIKDSDNIEYQNILSLIESSIKDLEFINSWDIQDIEKYYIYYYELSILYHSKDYILNAYLFLLEGIYLYVYSVFYDMYEENNRKYNYNKSNEMKNIIFYAHYKLYLKIGGLFKLRMDLANDRNPMTHCNLFDSTEYSQEYKKYRQRFFDCIIKGTFNEKFKNNKKILFENRSDKKK</sequence>
<evidence type="ECO:0000313" key="2">
    <source>
        <dbReference type="EMBL" id="MBZ7987781.1"/>
    </source>
</evidence>
<dbReference type="Proteomes" id="UP000786183">
    <property type="component" value="Unassembled WGS sequence"/>
</dbReference>
<feature type="transmembrane region" description="Helical" evidence="1">
    <location>
        <begin position="329"/>
        <end position="349"/>
    </location>
</feature>
<dbReference type="EMBL" id="JACGBB010000014">
    <property type="protein sequence ID" value="MBZ7987781.1"/>
    <property type="molecule type" value="Genomic_DNA"/>
</dbReference>